<sequence>MHHTAGQTVSQDNSIRAISISPALRGGCAKIDSLAHPPL</sequence>
<accession>S4N9D7</accession>
<reference evidence="2" key="1">
    <citation type="journal article" date="2013" name="Genome">
        <title>Draft Genome Sequences of Porphyromonas crevioricanis JCM 15906T and Porphyromonas cansulci JCM 13913T Isolated from a Canine Oral Cavity.</title>
        <authorList>
            <person name="Sakamoto M."/>
            <person name="Tanaka N."/>
            <person name="Shiwa Y."/>
            <person name="Yoshikawa H."/>
            <person name="Ohkuma M."/>
        </authorList>
    </citation>
    <scope>NUCLEOTIDE SEQUENCE [LARGE SCALE GENOMIC DNA]</scope>
    <source>
        <strain evidence="2">JCM 15906</strain>
    </source>
</reference>
<reference evidence="1 2" key="2">
    <citation type="journal article" date="2013" name="Genome Announc.">
        <title>Draft Genome Sequences of Porphyromonas crevioricanis JCM 15906T and Porphyromonas cansulci JCM 13913T Isolated from a Canine Oral Cavity.</title>
        <authorList>
            <person name="Sakamoto M."/>
            <person name="Tanaka N."/>
            <person name="Shiwa Y."/>
            <person name="Yoshikawa H."/>
            <person name="Ohkuma M."/>
        </authorList>
    </citation>
    <scope>NUCLEOTIDE SEQUENCE [LARGE SCALE GENOMIC DNA]</scope>
    <source>
        <strain evidence="1 2">JCM 15906</strain>
    </source>
</reference>
<evidence type="ECO:0000313" key="2">
    <source>
        <dbReference type="Proteomes" id="UP000018031"/>
    </source>
</evidence>
<proteinExistence type="predicted"/>
<protein>
    <submittedName>
        <fullName evidence="1">Uncharacterized protein</fullName>
    </submittedName>
</protein>
<name>S4N9D7_9PORP</name>
<organism evidence="1 2">
    <name type="scientific">Porphyromonas crevioricanis JCM 15906</name>
    <dbReference type="NCBI Taxonomy" id="1305617"/>
    <lineage>
        <taxon>Bacteria</taxon>
        <taxon>Pseudomonadati</taxon>
        <taxon>Bacteroidota</taxon>
        <taxon>Bacteroidia</taxon>
        <taxon>Bacteroidales</taxon>
        <taxon>Porphyromonadaceae</taxon>
        <taxon>Porphyromonas</taxon>
    </lineage>
</organism>
<comment type="caution">
    <text evidence="1">The sequence shown here is derived from an EMBL/GenBank/DDBJ whole genome shotgun (WGS) entry which is preliminary data.</text>
</comment>
<dbReference type="EMBL" id="BAOU01000010">
    <property type="protein sequence ID" value="GAD04691.1"/>
    <property type="molecule type" value="Genomic_DNA"/>
</dbReference>
<evidence type="ECO:0000313" key="1">
    <source>
        <dbReference type="EMBL" id="GAD04691.1"/>
    </source>
</evidence>
<gene>
    <name evidence="1" type="ORF">PORCRE_383</name>
</gene>
<dbReference type="Proteomes" id="UP000018031">
    <property type="component" value="Unassembled WGS sequence"/>
</dbReference>
<dbReference type="AlphaFoldDB" id="S4N9D7"/>